<accession>A0ABS4SH11</accession>
<protein>
    <recommendedName>
        <fullName evidence="9">TRAP transporter small permease protein</fullName>
    </recommendedName>
</protein>
<gene>
    <name evidence="11" type="ORF">J2851_001541</name>
</gene>
<evidence type="ECO:0000256" key="8">
    <source>
        <dbReference type="ARBA" id="ARBA00038436"/>
    </source>
</evidence>
<keyword evidence="3" id="KW-1003">Cell membrane</keyword>
<dbReference type="InterPro" id="IPR007387">
    <property type="entry name" value="TRAP_DctQ"/>
</dbReference>
<comment type="similarity">
    <text evidence="8 9">Belongs to the TRAP transporter small permease family.</text>
</comment>
<evidence type="ECO:0000256" key="4">
    <source>
        <dbReference type="ARBA" id="ARBA00022519"/>
    </source>
</evidence>
<evidence type="ECO:0000259" key="10">
    <source>
        <dbReference type="Pfam" id="PF04290"/>
    </source>
</evidence>
<dbReference type="InterPro" id="IPR055348">
    <property type="entry name" value="DctQ"/>
</dbReference>
<comment type="function">
    <text evidence="9">Part of the tripartite ATP-independent periplasmic (TRAP) transport system.</text>
</comment>
<comment type="subunit">
    <text evidence="9">The complex comprises the extracytoplasmic solute receptor protein and the two transmembrane proteins.</text>
</comment>
<dbReference type="PANTHER" id="PTHR35011:SF2">
    <property type="entry name" value="2,3-DIKETO-L-GULONATE TRAP TRANSPORTER SMALL PERMEASE PROTEIN YIAM"/>
    <property type="match status" value="1"/>
</dbReference>
<dbReference type="Pfam" id="PF04290">
    <property type="entry name" value="DctQ"/>
    <property type="match status" value="1"/>
</dbReference>
<keyword evidence="4 9" id="KW-0997">Cell inner membrane</keyword>
<evidence type="ECO:0000256" key="5">
    <source>
        <dbReference type="ARBA" id="ARBA00022692"/>
    </source>
</evidence>
<evidence type="ECO:0000256" key="2">
    <source>
        <dbReference type="ARBA" id="ARBA00022448"/>
    </source>
</evidence>
<comment type="caution">
    <text evidence="11">The sequence shown here is derived from an EMBL/GenBank/DDBJ whole genome shotgun (WGS) entry which is preliminary data.</text>
</comment>
<evidence type="ECO:0000256" key="7">
    <source>
        <dbReference type="ARBA" id="ARBA00023136"/>
    </source>
</evidence>
<feature type="transmembrane region" description="Helical" evidence="9">
    <location>
        <begin position="89"/>
        <end position="111"/>
    </location>
</feature>
<evidence type="ECO:0000313" key="12">
    <source>
        <dbReference type="Proteomes" id="UP000781958"/>
    </source>
</evidence>
<dbReference type="Proteomes" id="UP000781958">
    <property type="component" value="Unassembled WGS sequence"/>
</dbReference>
<evidence type="ECO:0000256" key="3">
    <source>
        <dbReference type="ARBA" id="ARBA00022475"/>
    </source>
</evidence>
<sequence>MLAALSSIESFLMRWTLRAAMALLVLTCCVSLYQVVTRFVFEEPSTWSEVTARSLNIWMVYLGVAVAFRTGALMAVEFLFNRLHGGARVVLIVAISGLSLGVLLVMAWYGWDMAVRVRFQMLAGVDNPFTGEGISIALVYAAVPVGSVLAIVGLLARTAEQIREALHARASAPAPQEVYEV</sequence>
<name>A0ABS4SH11_9PROT</name>
<dbReference type="EMBL" id="JAGINP010000004">
    <property type="protein sequence ID" value="MBP2291792.1"/>
    <property type="molecule type" value="Genomic_DNA"/>
</dbReference>
<feature type="transmembrane region" description="Helical" evidence="9">
    <location>
        <begin position="134"/>
        <end position="156"/>
    </location>
</feature>
<evidence type="ECO:0000313" key="11">
    <source>
        <dbReference type="EMBL" id="MBP2291792.1"/>
    </source>
</evidence>
<evidence type="ECO:0000256" key="6">
    <source>
        <dbReference type="ARBA" id="ARBA00022989"/>
    </source>
</evidence>
<dbReference type="PANTHER" id="PTHR35011">
    <property type="entry name" value="2,3-DIKETO-L-GULONATE TRAP TRANSPORTER SMALL PERMEASE PROTEIN YIAM"/>
    <property type="match status" value="1"/>
</dbReference>
<keyword evidence="7 9" id="KW-0472">Membrane</keyword>
<feature type="domain" description="Tripartite ATP-independent periplasmic transporters DctQ component" evidence="10">
    <location>
        <begin position="28"/>
        <end position="163"/>
    </location>
</feature>
<keyword evidence="6 9" id="KW-1133">Transmembrane helix</keyword>
<keyword evidence="5 9" id="KW-0812">Transmembrane</keyword>
<comment type="subcellular location">
    <subcellularLocation>
        <location evidence="1 9">Cell inner membrane</location>
        <topology evidence="1 9">Multi-pass membrane protein</topology>
    </subcellularLocation>
</comment>
<organism evidence="11 12">
    <name type="scientific">Azospirillum rugosum</name>
    <dbReference type="NCBI Taxonomy" id="416170"/>
    <lineage>
        <taxon>Bacteria</taxon>
        <taxon>Pseudomonadati</taxon>
        <taxon>Pseudomonadota</taxon>
        <taxon>Alphaproteobacteria</taxon>
        <taxon>Rhodospirillales</taxon>
        <taxon>Azospirillaceae</taxon>
        <taxon>Azospirillum</taxon>
    </lineage>
</organism>
<proteinExistence type="inferred from homology"/>
<feature type="transmembrane region" description="Helical" evidence="9">
    <location>
        <begin position="56"/>
        <end position="80"/>
    </location>
</feature>
<evidence type="ECO:0000256" key="9">
    <source>
        <dbReference type="RuleBase" id="RU369079"/>
    </source>
</evidence>
<keyword evidence="12" id="KW-1185">Reference proteome</keyword>
<feature type="transmembrane region" description="Helical" evidence="9">
    <location>
        <begin position="15"/>
        <end position="36"/>
    </location>
</feature>
<dbReference type="RefSeq" id="WP_209765394.1">
    <property type="nucleotide sequence ID" value="NZ_JAGINP010000004.1"/>
</dbReference>
<reference evidence="11 12" key="1">
    <citation type="submission" date="2021-03" db="EMBL/GenBank/DDBJ databases">
        <title>Genomic Encyclopedia of Type Strains, Phase III (KMG-III): the genomes of soil and plant-associated and newly described type strains.</title>
        <authorList>
            <person name="Whitman W."/>
        </authorList>
    </citation>
    <scope>NUCLEOTIDE SEQUENCE [LARGE SCALE GENOMIC DNA]</scope>
    <source>
        <strain evidence="11 12">IMMIB AFH-6</strain>
    </source>
</reference>
<keyword evidence="2 9" id="KW-0813">Transport</keyword>
<evidence type="ECO:0000256" key="1">
    <source>
        <dbReference type="ARBA" id="ARBA00004429"/>
    </source>
</evidence>